<evidence type="ECO:0000313" key="2">
    <source>
        <dbReference type="EMBL" id="KAJ4431652.1"/>
    </source>
</evidence>
<sequence>MAGLCEGGNEPPRSLKASKGWVGRHVSEQPSAGIHPATPTRSGNLQQLADQTWNSYGELHVNSPSFIVPPRSEENGPWCMQPFAVMRDGSAELSDAPSHQ</sequence>
<keyword evidence="3" id="KW-1185">Reference proteome</keyword>
<dbReference type="EMBL" id="JAJSOF020000031">
    <property type="protein sequence ID" value="KAJ4431652.1"/>
    <property type="molecule type" value="Genomic_DNA"/>
</dbReference>
<gene>
    <name evidence="2" type="ORF">ANN_20251</name>
</gene>
<protein>
    <submittedName>
        <fullName evidence="2">Uncharacterized protein</fullName>
    </submittedName>
</protein>
<reference evidence="2 3" key="1">
    <citation type="journal article" date="2022" name="Allergy">
        <title>Genome assembly and annotation of Periplaneta americana reveal a comprehensive cockroach allergen profile.</title>
        <authorList>
            <person name="Wang L."/>
            <person name="Xiong Q."/>
            <person name="Saelim N."/>
            <person name="Wang L."/>
            <person name="Nong W."/>
            <person name="Wan A.T."/>
            <person name="Shi M."/>
            <person name="Liu X."/>
            <person name="Cao Q."/>
            <person name="Hui J.H.L."/>
            <person name="Sookrung N."/>
            <person name="Leung T.F."/>
            <person name="Tungtrongchitr A."/>
            <person name="Tsui S.K.W."/>
        </authorList>
    </citation>
    <scope>NUCLEOTIDE SEQUENCE [LARGE SCALE GENOMIC DNA]</scope>
    <source>
        <strain evidence="2">PWHHKU_190912</strain>
    </source>
</reference>
<dbReference type="Proteomes" id="UP001148838">
    <property type="component" value="Unassembled WGS sequence"/>
</dbReference>
<comment type="caution">
    <text evidence="2">The sequence shown here is derived from an EMBL/GenBank/DDBJ whole genome shotgun (WGS) entry which is preliminary data.</text>
</comment>
<evidence type="ECO:0000256" key="1">
    <source>
        <dbReference type="SAM" id="MobiDB-lite"/>
    </source>
</evidence>
<feature type="region of interest" description="Disordered" evidence="1">
    <location>
        <begin position="1"/>
        <end position="42"/>
    </location>
</feature>
<evidence type="ECO:0000313" key="3">
    <source>
        <dbReference type="Proteomes" id="UP001148838"/>
    </source>
</evidence>
<name>A0ABQ8SC49_PERAM</name>
<organism evidence="2 3">
    <name type="scientific">Periplaneta americana</name>
    <name type="common">American cockroach</name>
    <name type="synonym">Blatta americana</name>
    <dbReference type="NCBI Taxonomy" id="6978"/>
    <lineage>
        <taxon>Eukaryota</taxon>
        <taxon>Metazoa</taxon>
        <taxon>Ecdysozoa</taxon>
        <taxon>Arthropoda</taxon>
        <taxon>Hexapoda</taxon>
        <taxon>Insecta</taxon>
        <taxon>Pterygota</taxon>
        <taxon>Neoptera</taxon>
        <taxon>Polyneoptera</taxon>
        <taxon>Dictyoptera</taxon>
        <taxon>Blattodea</taxon>
        <taxon>Blattoidea</taxon>
        <taxon>Blattidae</taxon>
        <taxon>Blattinae</taxon>
        <taxon>Periplaneta</taxon>
    </lineage>
</organism>
<proteinExistence type="predicted"/>
<accession>A0ABQ8SC49</accession>